<comment type="caution">
    <text evidence="1">The sequence shown here is derived from an EMBL/GenBank/DDBJ whole genome shotgun (WGS) entry which is preliminary data.</text>
</comment>
<sequence length="326" mass="37661">MAPVERSASVSIVASRPKRQFKENDAKVGLSCKFCPILSAARYIDTLETEAKTHLLTRALRLQDRARRAEQMDASEFCYGARAREDVFGLIQDDLALQMDKIPYTAIAKVGRTGLIDMVRRTPDATLGLRVDDGGDSILEPSRLQRLRFNTNIHVCGESSTRYKTANVIFPFAVYEAKKHTASVHEAERQVAQGCDRYLGLIDNVVRDPMDSGAYQNKTSREYQMFAFTSCAASWKVYKATRDDKFYWREWLSQDKSLNWNIKGFAEPEVDDPTLSKSKLKHASETYRCRTRIKYVDREEWRRDSVMRRIRRPHDDIIVRRRICID</sequence>
<name>A0ACC0CUU5_9PEZI</name>
<evidence type="ECO:0000313" key="1">
    <source>
        <dbReference type="EMBL" id="KAI6084206.1"/>
    </source>
</evidence>
<keyword evidence="2" id="KW-1185">Reference proteome</keyword>
<protein>
    <submittedName>
        <fullName evidence="1">Uncharacterized protein</fullName>
    </submittedName>
</protein>
<dbReference type="EMBL" id="MU394340">
    <property type="protein sequence ID" value="KAI6084206.1"/>
    <property type="molecule type" value="Genomic_DNA"/>
</dbReference>
<accession>A0ACC0CUU5</accession>
<proteinExistence type="predicted"/>
<organism evidence="1 2">
    <name type="scientific">Hypoxylon rubiginosum</name>
    <dbReference type="NCBI Taxonomy" id="110542"/>
    <lineage>
        <taxon>Eukaryota</taxon>
        <taxon>Fungi</taxon>
        <taxon>Dikarya</taxon>
        <taxon>Ascomycota</taxon>
        <taxon>Pezizomycotina</taxon>
        <taxon>Sordariomycetes</taxon>
        <taxon>Xylariomycetidae</taxon>
        <taxon>Xylariales</taxon>
        <taxon>Hypoxylaceae</taxon>
        <taxon>Hypoxylon</taxon>
    </lineage>
</organism>
<reference evidence="1 2" key="1">
    <citation type="journal article" date="2022" name="New Phytol.">
        <title>Ecological generalism drives hyperdiversity of secondary metabolite gene clusters in xylarialean endophytes.</title>
        <authorList>
            <person name="Franco M.E.E."/>
            <person name="Wisecaver J.H."/>
            <person name="Arnold A.E."/>
            <person name="Ju Y.M."/>
            <person name="Slot J.C."/>
            <person name="Ahrendt S."/>
            <person name="Moore L.P."/>
            <person name="Eastman K.E."/>
            <person name="Scott K."/>
            <person name="Konkel Z."/>
            <person name="Mondo S.J."/>
            <person name="Kuo A."/>
            <person name="Hayes R.D."/>
            <person name="Haridas S."/>
            <person name="Andreopoulos B."/>
            <person name="Riley R."/>
            <person name="LaButti K."/>
            <person name="Pangilinan J."/>
            <person name="Lipzen A."/>
            <person name="Amirebrahimi M."/>
            <person name="Yan J."/>
            <person name="Adam C."/>
            <person name="Keymanesh K."/>
            <person name="Ng V."/>
            <person name="Louie K."/>
            <person name="Northen T."/>
            <person name="Drula E."/>
            <person name="Henrissat B."/>
            <person name="Hsieh H.M."/>
            <person name="Youens-Clark K."/>
            <person name="Lutzoni F."/>
            <person name="Miadlikowska J."/>
            <person name="Eastwood D.C."/>
            <person name="Hamelin R.C."/>
            <person name="Grigoriev I.V."/>
            <person name="U'Ren J.M."/>
        </authorList>
    </citation>
    <scope>NUCLEOTIDE SEQUENCE [LARGE SCALE GENOMIC DNA]</scope>
    <source>
        <strain evidence="1 2">ER1909</strain>
    </source>
</reference>
<dbReference type="Proteomes" id="UP001497680">
    <property type="component" value="Unassembled WGS sequence"/>
</dbReference>
<evidence type="ECO:0000313" key="2">
    <source>
        <dbReference type="Proteomes" id="UP001497680"/>
    </source>
</evidence>
<gene>
    <name evidence="1" type="ORF">F4821DRAFT_280293</name>
</gene>